<reference evidence="1 2" key="1">
    <citation type="submission" date="2015-01" db="EMBL/GenBank/DDBJ databases">
        <title>The Genome Sequence of Exophiala mesophila CBS40295.</title>
        <authorList>
            <consortium name="The Broad Institute Genomics Platform"/>
            <person name="Cuomo C."/>
            <person name="de Hoog S."/>
            <person name="Gorbushina A."/>
            <person name="Stielow B."/>
            <person name="Teixiera M."/>
            <person name="Abouelleil A."/>
            <person name="Chapman S.B."/>
            <person name="Priest M."/>
            <person name="Young S.K."/>
            <person name="Wortman J."/>
            <person name="Nusbaum C."/>
            <person name="Birren B."/>
        </authorList>
    </citation>
    <scope>NUCLEOTIDE SEQUENCE [LARGE SCALE GENOMIC DNA]</scope>
    <source>
        <strain evidence="1 2">CBS 40295</strain>
    </source>
</reference>
<dbReference type="Proteomes" id="UP000054302">
    <property type="component" value="Unassembled WGS sequence"/>
</dbReference>
<dbReference type="RefSeq" id="XP_016224318.1">
    <property type="nucleotide sequence ID" value="XM_016368530.1"/>
</dbReference>
<proteinExistence type="predicted"/>
<sequence>MQCPDSYLLVFDVGIYIPRNPIPVLSPPASCLLHPQMLFPEMGQVGWSVAPSLLTSTLPSPLPSPTKNSSRQSFVFASTIDLSSTSPSHDNWRASWWVSRGSWDRQLLVYHRGVPKRPWFHAPSLI</sequence>
<organism evidence="1 2">
    <name type="scientific">Exophiala mesophila</name>
    <name type="common">Black yeast-like fungus</name>
    <dbReference type="NCBI Taxonomy" id="212818"/>
    <lineage>
        <taxon>Eukaryota</taxon>
        <taxon>Fungi</taxon>
        <taxon>Dikarya</taxon>
        <taxon>Ascomycota</taxon>
        <taxon>Pezizomycotina</taxon>
        <taxon>Eurotiomycetes</taxon>
        <taxon>Chaetothyriomycetidae</taxon>
        <taxon>Chaetothyriales</taxon>
        <taxon>Herpotrichiellaceae</taxon>
        <taxon>Exophiala</taxon>
    </lineage>
</organism>
<gene>
    <name evidence="1" type="ORF">PV10_04015</name>
</gene>
<keyword evidence="2" id="KW-1185">Reference proteome</keyword>
<dbReference type="VEuPathDB" id="FungiDB:PV10_04015"/>
<evidence type="ECO:0000313" key="1">
    <source>
        <dbReference type="EMBL" id="KIV92744.1"/>
    </source>
</evidence>
<dbReference type="GeneID" id="27321860"/>
<accession>A0A0D1ZFV0</accession>
<dbReference type="HOGENOM" id="CLU_1981615_0_0_1"/>
<name>A0A0D1ZFV0_EXOME</name>
<dbReference type="EMBL" id="KN847522">
    <property type="protein sequence ID" value="KIV92744.1"/>
    <property type="molecule type" value="Genomic_DNA"/>
</dbReference>
<protein>
    <submittedName>
        <fullName evidence="1">Uncharacterized protein</fullName>
    </submittedName>
</protein>
<evidence type="ECO:0000313" key="2">
    <source>
        <dbReference type="Proteomes" id="UP000054302"/>
    </source>
</evidence>
<dbReference type="AlphaFoldDB" id="A0A0D1ZFV0"/>